<dbReference type="InterPro" id="IPR046349">
    <property type="entry name" value="C1-like_sf"/>
</dbReference>
<organism evidence="6">
    <name type="scientific">Acromyrmex echinatior</name>
    <name type="common">Panamanian leafcutter ant</name>
    <name type="synonym">Acromyrmex octospinosus echinatior</name>
    <dbReference type="NCBI Taxonomy" id="103372"/>
    <lineage>
        <taxon>Eukaryota</taxon>
        <taxon>Metazoa</taxon>
        <taxon>Ecdysozoa</taxon>
        <taxon>Arthropoda</taxon>
        <taxon>Hexapoda</taxon>
        <taxon>Insecta</taxon>
        <taxon>Pterygota</taxon>
        <taxon>Neoptera</taxon>
        <taxon>Endopterygota</taxon>
        <taxon>Hymenoptera</taxon>
        <taxon>Apocrita</taxon>
        <taxon>Aculeata</taxon>
        <taxon>Formicoidea</taxon>
        <taxon>Formicidae</taxon>
        <taxon>Myrmicinae</taxon>
        <taxon>Acromyrmex</taxon>
    </lineage>
</organism>
<protein>
    <recommendedName>
        <fullName evidence="4">Phorbol-ester/DAG-type domain-containing protein</fullName>
    </recommendedName>
</protein>
<proteinExistence type="predicted"/>
<dbReference type="SUPFAM" id="SSF57889">
    <property type="entry name" value="Cysteine-rich domain"/>
    <property type="match status" value="1"/>
</dbReference>
<keyword evidence="3" id="KW-0472">Membrane</keyword>
<feature type="transmembrane region" description="Helical" evidence="3">
    <location>
        <begin position="37"/>
        <end position="62"/>
    </location>
</feature>
<reference evidence="5" key="1">
    <citation type="submission" date="2011-02" db="EMBL/GenBank/DDBJ databases">
        <title>The genome of the leaf-cutting ant Acromyrmex echinatior suggests key adaptations to social evolution and fungus farming.</title>
        <authorList>
            <person name="Nygaard S."/>
            <person name="Zhang G."/>
        </authorList>
    </citation>
    <scope>NUCLEOTIDE SEQUENCE</scope>
</reference>
<keyword evidence="3" id="KW-1133">Transmembrane helix</keyword>
<keyword evidence="3" id="KW-0812">Transmembrane</keyword>
<dbReference type="InParanoid" id="F4X0M8"/>
<dbReference type="GO" id="GO:0046872">
    <property type="term" value="F:metal ion binding"/>
    <property type="evidence" value="ECO:0007669"/>
    <property type="project" value="UniProtKB-KW"/>
</dbReference>
<evidence type="ECO:0000313" key="6">
    <source>
        <dbReference type="Proteomes" id="UP000007755"/>
    </source>
</evidence>
<keyword evidence="1" id="KW-0479">Metal-binding</keyword>
<dbReference type="AlphaFoldDB" id="F4X0M8"/>
<keyword evidence="2" id="KW-0862">Zinc</keyword>
<dbReference type="Proteomes" id="UP000007755">
    <property type="component" value="Unassembled WGS sequence"/>
</dbReference>
<accession>F4X0M8</accession>
<evidence type="ECO:0000313" key="5">
    <source>
        <dbReference type="EMBL" id="EGI60020.1"/>
    </source>
</evidence>
<evidence type="ECO:0000259" key="4">
    <source>
        <dbReference type="PROSITE" id="PS50081"/>
    </source>
</evidence>
<dbReference type="EMBL" id="GL888498">
    <property type="protein sequence ID" value="EGI60020.1"/>
    <property type="molecule type" value="Genomic_DNA"/>
</dbReference>
<dbReference type="eggNOG" id="ENOG502SBYT">
    <property type="taxonomic scope" value="Eukaryota"/>
</dbReference>
<feature type="domain" description="Phorbol-ester/DAG-type" evidence="4">
    <location>
        <begin position="109"/>
        <end position="156"/>
    </location>
</feature>
<keyword evidence="6" id="KW-1185">Reference proteome</keyword>
<dbReference type="Gene3D" id="3.30.60.20">
    <property type="match status" value="1"/>
</dbReference>
<evidence type="ECO:0000256" key="3">
    <source>
        <dbReference type="SAM" id="Phobius"/>
    </source>
</evidence>
<name>F4X0M8_ACREC</name>
<evidence type="ECO:0000256" key="1">
    <source>
        <dbReference type="ARBA" id="ARBA00022723"/>
    </source>
</evidence>
<sequence>MYYYVGINQPRNNFDKRRVHDEILRPLDEKRCREERVFLACFTMLIEVIIIKYCILVTAYILPIIDAHYRRPSEKFRVSFGYPMRIVIDIPLEHPMDIQLRNSDFEPQCHVFRTKQLRKPRPCHLCHQAVIKQASCCRVCKYICHKTCEDKYSYVTLAHKKSRMYPYARLQHALVSGLTLVSVDGWMNVAGHGEERASDTRGACRVQAEEHDFLRRKYVITIPFRVIHARLSV</sequence>
<dbReference type="PROSITE" id="PS50081">
    <property type="entry name" value="ZF_DAG_PE_2"/>
    <property type="match status" value="1"/>
</dbReference>
<dbReference type="InterPro" id="IPR002219">
    <property type="entry name" value="PKC_DAG/PE"/>
</dbReference>
<evidence type="ECO:0000256" key="2">
    <source>
        <dbReference type="ARBA" id="ARBA00022833"/>
    </source>
</evidence>
<dbReference type="OrthoDB" id="6273691at2759"/>
<gene>
    <name evidence="5" type="ORF">G5I_11808</name>
</gene>